<organism evidence="2 3">
    <name type="scientific">Streptomyces yunnanensis</name>
    <dbReference type="NCBI Taxonomy" id="156453"/>
    <lineage>
        <taxon>Bacteria</taxon>
        <taxon>Bacillati</taxon>
        <taxon>Actinomycetota</taxon>
        <taxon>Actinomycetes</taxon>
        <taxon>Kitasatosporales</taxon>
        <taxon>Streptomycetaceae</taxon>
        <taxon>Streptomyces</taxon>
    </lineage>
</organism>
<comment type="caution">
    <text evidence="2">The sequence shown here is derived from an EMBL/GenBank/DDBJ whole genome shotgun (WGS) entry which is preliminary data.</text>
</comment>
<feature type="transmembrane region" description="Helical" evidence="1">
    <location>
        <begin position="76"/>
        <end position="97"/>
    </location>
</feature>
<reference evidence="3" key="1">
    <citation type="submission" date="2016-11" db="EMBL/GenBank/DDBJ databases">
        <authorList>
            <person name="Jaros S."/>
            <person name="Januszkiewicz K."/>
            <person name="Wedrychowicz H."/>
        </authorList>
    </citation>
    <scope>NUCLEOTIDE SEQUENCE [LARGE SCALE GENOMIC DNA]</scope>
    <source>
        <strain evidence="3">CGMCC 4.3555</strain>
    </source>
</reference>
<gene>
    <name evidence="2" type="ORF">SAMN05216268_109290</name>
</gene>
<accession>A0A9X8MY16</accession>
<dbReference type="RefSeq" id="WP_073445693.1">
    <property type="nucleotide sequence ID" value="NZ_FRBK01000009.1"/>
</dbReference>
<keyword evidence="1" id="KW-0812">Transmembrane</keyword>
<evidence type="ECO:0000256" key="1">
    <source>
        <dbReference type="SAM" id="Phobius"/>
    </source>
</evidence>
<keyword evidence="1" id="KW-0472">Membrane</keyword>
<feature type="transmembrane region" description="Helical" evidence="1">
    <location>
        <begin position="14"/>
        <end position="31"/>
    </location>
</feature>
<protein>
    <submittedName>
        <fullName evidence="2">Uncharacterized protein</fullName>
    </submittedName>
</protein>
<feature type="transmembrane region" description="Helical" evidence="1">
    <location>
        <begin position="37"/>
        <end position="56"/>
    </location>
</feature>
<evidence type="ECO:0000313" key="2">
    <source>
        <dbReference type="EMBL" id="SHM26056.1"/>
    </source>
</evidence>
<name>A0A9X8MY16_9ACTN</name>
<feature type="transmembrane region" description="Helical" evidence="1">
    <location>
        <begin position="109"/>
        <end position="129"/>
    </location>
</feature>
<dbReference type="EMBL" id="FRBK01000009">
    <property type="protein sequence ID" value="SHM26056.1"/>
    <property type="molecule type" value="Genomic_DNA"/>
</dbReference>
<proteinExistence type="predicted"/>
<dbReference type="AlphaFoldDB" id="A0A9X8MY16"/>
<sequence>MNPDPAQDPSARNIRRGYALAGAVLAVVWLGEADEPAWVHGLRTAFILLVFPPLLLWTERRLTAAYQTSAHPGRVLARLITARTLIASTALISGHLLGRLLYPEAARGVTVLGLQLLLVLLTVPVKIRIAHRARATDTPPAHLSLSAPRLICAKLSLISAALLAQWLIDPHVPTPSC</sequence>
<evidence type="ECO:0000313" key="3">
    <source>
        <dbReference type="Proteomes" id="UP000184388"/>
    </source>
</evidence>
<keyword evidence="1" id="KW-1133">Transmembrane helix</keyword>
<dbReference type="Proteomes" id="UP000184388">
    <property type="component" value="Unassembled WGS sequence"/>
</dbReference>